<dbReference type="InterPro" id="IPR021719">
    <property type="entry name" value="Prot_inh_I78"/>
</dbReference>
<evidence type="ECO:0000313" key="4">
    <source>
        <dbReference type="Proteomes" id="UP001206067"/>
    </source>
</evidence>
<comment type="caution">
    <text evidence="3">The sequence shown here is derived from an EMBL/GenBank/DDBJ whole genome shotgun (WGS) entry which is preliminary data.</text>
</comment>
<feature type="signal peptide" evidence="2">
    <location>
        <begin position="1"/>
        <end position="21"/>
    </location>
</feature>
<dbReference type="Gene3D" id="3.30.10.10">
    <property type="entry name" value="Trypsin Inhibitor V, subunit A"/>
    <property type="match status" value="1"/>
</dbReference>
<dbReference type="RefSeq" id="WP_257595760.1">
    <property type="nucleotide sequence ID" value="NZ_JANKHH010000004.1"/>
</dbReference>
<organism evidence="3 4">
    <name type="scientific">Parerythrobacter lacustris</name>
    <dbReference type="NCBI Taxonomy" id="2969984"/>
    <lineage>
        <taxon>Bacteria</taxon>
        <taxon>Pseudomonadati</taxon>
        <taxon>Pseudomonadota</taxon>
        <taxon>Alphaproteobacteria</taxon>
        <taxon>Sphingomonadales</taxon>
        <taxon>Erythrobacteraceae</taxon>
        <taxon>Parerythrobacter</taxon>
    </lineage>
</organism>
<accession>A0ABT1XQU9</accession>
<sequence>MRKLLALTAPALLLAACGQTAEEADTAEDFAARVNGTAPQGAVPEGNLPGKPKPPKPSPTWADAALTPDMANCGADKVAPFLGQPDNAQTRKAIVEALGGAANLRFVTPGNEVEPDARSKRLNVMIDITGTIRTARCG</sequence>
<gene>
    <name evidence="3" type="ORF">NSO95_08480</name>
</gene>
<protein>
    <submittedName>
        <fullName evidence="3">I78 family peptidase inhibitor</fullName>
    </submittedName>
</protein>
<evidence type="ECO:0000313" key="3">
    <source>
        <dbReference type="EMBL" id="MCR2833982.1"/>
    </source>
</evidence>
<name>A0ABT1XQU9_9SPHN</name>
<keyword evidence="4" id="KW-1185">Reference proteome</keyword>
<evidence type="ECO:0000256" key="1">
    <source>
        <dbReference type="SAM" id="MobiDB-lite"/>
    </source>
</evidence>
<dbReference type="PROSITE" id="PS51257">
    <property type="entry name" value="PROKAR_LIPOPROTEIN"/>
    <property type="match status" value="1"/>
</dbReference>
<dbReference type="EMBL" id="JANKHH010000004">
    <property type="protein sequence ID" value="MCR2833982.1"/>
    <property type="molecule type" value="Genomic_DNA"/>
</dbReference>
<keyword evidence="2" id="KW-0732">Signal</keyword>
<feature type="region of interest" description="Disordered" evidence="1">
    <location>
        <begin position="29"/>
        <end position="64"/>
    </location>
</feature>
<dbReference type="Proteomes" id="UP001206067">
    <property type="component" value="Unassembled WGS sequence"/>
</dbReference>
<dbReference type="Pfam" id="PF11720">
    <property type="entry name" value="Inhibitor_I78"/>
    <property type="match status" value="1"/>
</dbReference>
<proteinExistence type="predicted"/>
<reference evidence="3 4" key="1">
    <citation type="submission" date="2022-08" db="EMBL/GenBank/DDBJ databases">
        <title>Polyphasic taxonomy analysis of Qipengyuania sp.RS5-5.</title>
        <authorList>
            <person name="Xamxidin M."/>
            <person name="Wu M."/>
        </authorList>
    </citation>
    <scope>NUCLEOTIDE SEQUENCE [LARGE SCALE GENOMIC DNA]</scope>
    <source>
        <strain evidence="3 4">RS5-5</strain>
    </source>
</reference>
<feature type="chain" id="PRO_5045956568" evidence="2">
    <location>
        <begin position="22"/>
        <end position="138"/>
    </location>
</feature>
<evidence type="ECO:0000256" key="2">
    <source>
        <dbReference type="SAM" id="SignalP"/>
    </source>
</evidence>